<proteinExistence type="inferred from homology"/>
<dbReference type="OrthoDB" id="3197085at2"/>
<keyword evidence="6" id="KW-1185">Reference proteome</keyword>
<dbReference type="PANTHER" id="PTHR30408:SF12">
    <property type="entry name" value="TYPE I RESTRICTION ENZYME MJAVIII SPECIFICITY SUBUNIT"/>
    <property type="match status" value="1"/>
</dbReference>
<dbReference type="Proteomes" id="UP000199475">
    <property type="component" value="Unassembled WGS sequence"/>
</dbReference>
<evidence type="ECO:0000256" key="2">
    <source>
        <dbReference type="ARBA" id="ARBA00022747"/>
    </source>
</evidence>
<dbReference type="SUPFAM" id="SSF116734">
    <property type="entry name" value="DNA methylase specificity domain"/>
    <property type="match status" value="2"/>
</dbReference>
<accession>A0A1G9HJY6</accession>
<dbReference type="RefSeq" id="WP_093248426.1">
    <property type="nucleotide sequence ID" value="NZ_FNGP01000001.1"/>
</dbReference>
<evidence type="ECO:0000259" key="4">
    <source>
        <dbReference type="Pfam" id="PF01420"/>
    </source>
</evidence>
<dbReference type="CDD" id="cd17515">
    <property type="entry name" value="RMtype1_S_MjaORF132P_Sau1132ORF3780P-TRD1-CR1_like"/>
    <property type="match status" value="1"/>
</dbReference>
<sequence length="388" mass="41474">MRDGWFKTTLGEICHLAKGATPTLKARPGQYPLVVTAEKRSSSDEYQFDGEAVCVPMVSSTGHGHASLKRVHYESGKFAVANIITACTAKPGAPVDMKYLWLLLDHRRDELIVPLMKGTANVSLSQKNLATVPLQLPPLVEQRRIVDLIAALDDTIEATELQGARALHAYRARGQSMSMPGDTSVELGDLLEVAKAGGTPSRKNKELFGGAIPWVKSGEVGGEVIVRTEETLTEAALASSSAWLVPAGTVLMAMYGATAAQIGRLGIDAATNQAVLALIPNGELMTPDFLYHLLRADSERLKGLATGAAQPNLSKGVILAQRYSPPTLETQEKLSAELNALLSIAESTDGVLRDLRTLRSNLLAALLLGEHEIPVSYDDLIGTHLEAA</sequence>
<dbReference type="Gene3D" id="3.90.220.20">
    <property type="entry name" value="DNA methylase specificity domains"/>
    <property type="match status" value="2"/>
</dbReference>
<feature type="domain" description="Type I restriction modification DNA specificity" evidence="4">
    <location>
        <begin position="184"/>
        <end position="343"/>
    </location>
</feature>
<dbReference type="Pfam" id="PF01420">
    <property type="entry name" value="Methylase_S"/>
    <property type="match status" value="2"/>
</dbReference>
<dbReference type="EMBL" id="FNGP01000001">
    <property type="protein sequence ID" value="SDL13290.1"/>
    <property type="molecule type" value="Genomic_DNA"/>
</dbReference>
<comment type="similarity">
    <text evidence="1">Belongs to the type-I restriction system S methylase family.</text>
</comment>
<feature type="domain" description="Type I restriction modification DNA specificity" evidence="4">
    <location>
        <begin position="3"/>
        <end position="160"/>
    </location>
</feature>
<dbReference type="PANTHER" id="PTHR30408">
    <property type="entry name" value="TYPE-1 RESTRICTION ENZYME ECOKI SPECIFICITY PROTEIN"/>
    <property type="match status" value="1"/>
</dbReference>
<dbReference type="GO" id="GO:0009307">
    <property type="term" value="P:DNA restriction-modification system"/>
    <property type="evidence" value="ECO:0007669"/>
    <property type="project" value="UniProtKB-KW"/>
</dbReference>
<dbReference type="GO" id="GO:0003677">
    <property type="term" value="F:DNA binding"/>
    <property type="evidence" value="ECO:0007669"/>
    <property type="project" value="UniProtKB-KW"/>
</dbReference>
<evidence type="ECO:0000256" key="3">
    <source>
        <dbReference type="ARBA" id="ARBA00023125"/>
    </source>
</evidence>
<gene>
    <name evidence="5" type="ORF">SAMN04488242_0362</name>
</gene>
<evidence type="ECO:0000256" key="1">
    <source>
        <dbReference type="ARBA" id="ARBA00010923"/>
    </source>
</evidence>
<protein>
    <submittedName>
        <fullName evidence="5">Type I restriction modification DNA specificity domain-containing protein</fullName>
    </submittedName>
</protein>
<keyword evidence="3" id="KW-0238">DNA-binding</keyword>
<organism evidence="5 6">
    <name type="scientific">Tessaracoccus oleiagri</name>
    <dbReference type="NCBI Taxonomy" id="686624"/>
    <lineage>
        <taxon>Bacteria</taxon>
        <taxon>Bacillati</taxon>
        <taxon>Actinomycetota</taxon>
        <taxon>Actinomycetes</taxon>
        <taxon>Propionibacteriales</taxon>
        <taxon>Propionibacteriaceae</taxon>
        <taxon>Tessaracoccus</taxon>
    </lineage>
</organism>
<reference evidence="5 6" key="1">
    <citation type="submission" date="2016-10" db="EMBL/GenBank/DDBJ databases">
        <authorList>
            <person name="de Groot N.N."/>
        </authorList>
    </citation>
    <scope>NUCLEOTIDE SEQUENCE [LARGE SCALE GENOMIC DNA]</scope>
    <source>
        <strain evidence="5 6">CGMCC 1.9159</strain>
    </source>
</reference>
<evidence type="ECO:0000313" key="5">
    <source>
        <dbReference type="EMBL" id="SDL13290.1"/>
    </source>
</evidence>
<dbReference type="InterPro" id="IPR000055">
    <property type="entry name" value="Restrct_endonuc_typeI_TRD"/>
</dbReference>
<evidence type="ECO:0000313" key="6">
    <source>
        <dbReference type="Proteomes" id="UP000199475"/>
    </source>
</evidence>
<dbReference type="AlphaFoldDB" id="A0A1G9HJY6"/>
<dbReference type="InterPro" id="IPR044946">
    <property type="entry name" value="Restrct_endonuc_typeI_TRD_sf"/>
</dbReference>
<dbReference type="InterPro" id="IPR052021">
    <property type="entry name" value="Type-I_RS_S_subunit"/>
</dbReference>
<dbReference type="STRING" id="686624.SAMN04488242_0362"/>
<name>A0A1G9HJY6_9ACTN</name>
<keyword evidence="2" id="KW-0680">Restriction system</keyword>